<keyword evidence="6 10" id="KW-0175">Coiled coil</keyword>
<dbReference type="InterPro" id="IPR003959">
    <property type="entry name" value="ATPase_AAA_core"/>
</dbReference>
<keyword evidence="5" id="KW-0067">ATP-binding</keyword>
<reference evidence="13 14" key="1">
    <citation type="journal article" date="2018" name="Gigascience">
        <title>Genomes of trombidid mites reveal novel predicted allergens and laterally-transferred genes associated with secondary metabolism.</title>
        <authorList>
            <person name="Dong X."/>
            <person name="Chaisiri K."/>
            <person name="Xia D."/>
            <person name="Armstrong S.D."/>
            <person name="Fang Y."/>
            <person name="Donnelly M.J."/>
            <person name="Kadowaki T."/>
            <person name="McGarry J.W."/>
            <person name="Darby A.C."/>
            <person name="Makepeace B.L."/>
        </authorList>
    </citation>
    <scope>NUCLEOTIDE SEQUENCE [LARGE SCALE GENOMIC DNA]</scope>
    <source>
        <strain evidence="13">UoL-UT</strain>
    </source>
</reference>
<evidence type="ECO:0000256" key="6">
    <source>
        <dbReference type="ARBA" id="ARBA00023054"/>
    </source>
</evidence>
<dbReference type="Pfam" id="PF00004">
    <property type="entry name" value="AAA"/>
    <property type="match status" value="1"/>
</dbReference>
<dbReference type="InterPro" id="IPR027417">
    <property type="entry name" value="P-loop_NTPase"/>
</dbReference>
<gene>
    <name evidence="13" type="ORF">B4U80_09648</name>
</gene>
<sequence length="586" mass="66703">MSWIFGMNKPAQPPPAFPDFNAAAGGDGDKGKDGKGFGGYHFDSSGFEKAAQAVKELERSPHAKQALELSKMTEQTKQVELQTKAKEFEAAMEQAKVEAKRIDHEEKRKTLQEQARIAQQKAQYEDQLARKRYEDQLALQQRVNEDNLRKQEESIAKQEAIRKATLEYEMELRQKNDLKRVEAEVKAQAIKERENREIYLEQMKLKAAEDRTTKLDSIKTMGDVVGMGFNNFISNWDKVAATATGVALFAAGIYGAKYGTGVLLRAIEARIGKPSLVRETSRINFIDSVRHPIKVAKRLIVSRRPEDALKGVILKPSLEEQLRDVAIATRNTKRNKGFYRNFLFHGPPGTGKSLFAKKLAFHSGMDYAILSGADVAPMKRDGVLALQKLFDWANTSRRGLLVFIDEADAFMRKRSSDSISEDLRSTINEILYFTGEKSSKYMLVFATNTPEQFDFAVSNRMNRIIKFDMPTLDERERLVRLYFDEFVLKPAAEGKRRLKVEQFDYNVVCSKIAKLTDGFSGREISNLALEWQVAAYVSKEGVLTEKMVMDTVYEFIAEHKQRVEWESEEEARKRIPWQNESAESVA</sequence>
<proteinExistence type="predicted"/>
<dbReference type="InterPro" id="IPR003593">
    <property type="entry name" value="AAA+_ATPase"/>
</dbReference>
<feature type="coiled-coil region" evidence="10">
    <location>
        <begin position="78"/>
        <end position="121"/>
    </location>
</feature>
<dbReference type="Pfam" id="PF12037">
    <property type="entry name" value="ATAD3_N"/>
    <property type="match status" value="1"/>
</dbReference>
<feature type="domain" description="AAA+ ATPase" evidence="12">
    <location>
        <begin position="338"/>
        <end position="477"/>
    </location>
</feature>
<evidence type="ECO:0000259" key="12">
    <source>
        <dbReference type="SMART" id="SM00382"/>
    </source>
</evidence>
<dbReference type="PANTHER" id="PTHR23075:SF0">
    <property type="entry name" value="ATPASE FAMILY AAA DOMAIN-CONTAINING PROTEIN 3"/>
    <property type="match status" value="1"/>
</dbReference>
<dbReference type="GO" id="GO:0007005">
    <property type="term" value="P:mitochondrion organization"/>
    <property type="evidence" value="ECO:0007669"/>
    <property type="project" value="TreeGrafter"/>
</dbReference>
<evidence type="ECO:0000256" key="2">
    <source>
        <dbReference type="ARBA" id="ARBA00004436"/>
    </source>
</evidence>
<evidence type="ECO:0000256" key="4">
    <source>
        <dbReference type="ARBA" id="ARBA00022792"/>
    </source>
</evidence>
<dbReference type="PANTHER" id="PTHR23075">
    <property type="entry name" value="PUTATIVE ATP-ASE"/>
    <property type="match status" value="1"/>
</dbReference>
<dbReference type="SMART" id="SM00382">
    <property type="entry name" value="AAA"/>
    <property type="match status" value="1"/>
</dbReference>
<feature type="non-terminal residue" evidence="13">
    <location>
        <position position="586"/>
    </location>
</feature>
<keyword evidence="3" id="KW-0547">Nucleotide-binding</keyword>
<keyword evidence="14" id="KW-1185">Reference proteome</keyword>
<dbReference type="VEuPathDB" id="VectorBase:LDEU008818"/>
<feature type="region of interest" description="Disordered" evidence="11">
    <location>
        <begin position="1"/>
        <end position="39"/>
    </location>
</feature>
<comment type="subcellular location">
    <subcellularLocation>
        <location evidence="1">Mitochondrion inner membrane</location>
    </subcellularLocation>
    <subcellularLocation>
        <location evidence="2">Mitochondrion matrix</location>
        <location evidence="2">Mitochondrion nucleoid</location>
    </subcellularLocation>
</comment>
<dbReference type="AlphaFoldDB" id="A0A443S6R4"/>
<dbReference type="SUPFAM" id="SSF52540">
    <property type="entry name" value="P-loop containing nucleoside triphosphate hydrolases"/>
    <property type="match status" value="1"/>
</dbReference>
<keyword evidence="9" id="KW-1135">Mitochondrion nucleoid</keyword>
<evidence type="ECO:0000313" key="13">
    <source>
        <dbReference type="EMBL" id="RWS23222.1"/>
    </source>
</evidence>
<organism evidence="13 14">
    <name type="scientific">Leptotrombidium deliense</name>
    <dbReference type="NCBI Taxonomy" id="299467"/>
    <lineage>
        <taxon>Eukaryota</taxon>
        <taxon>Metazoa</taxon>
        <taxon>Ecdysozoa</taxon>
        <taxon>Arthropoda</taxon>
        <taxon>Chelicerata</taxon>
        <taxon>Arachnida</taxon>
        <taxon>Acari</taxon>
        <taxon>Acariformes</taxon>
        <taxon>Trombidiformes</taxon>
        <taxon>Prostigmata</taxon>
        <taxon>Anystina</taxon>
        <taxon>Parasitengona</taxon>
        <taxon>Trombiculoidea</taxon>
        <taxon>Trombiculidae</taxon>
        <taxon>Leptotrombidium</taxon>
    </lineage>
</organism>
<evidence type="ECO:0000256" key="8">
    <source>
        <dbReference type="ARBA" id="ARBA00023136"/>
    </source>
</evidence>
<dbReference type="STRING" id="299467.A0A443S6R4"/>
<dbReference type="GO" id="GO:0042645">
    <property type="term" value="C:mitochondrial nucleoid"/>
    <property type="evidence" value="ECO:0007669"/>
    <property type="project" value="UniProtKB-SubCell"/>
</dbReference>
<keyword evidence="8" id="KW-0472">Membrane</keyword>
<evidence type="ECO:0000313" key="14">
    <source>
        <dbReference type="Proteomes" id="UP000288716"/>
    </source>
</evidence>
<evidence type="ECO:0000256" key="5">
    <source>
        <dbReference type="ARBA" id="ARBA00022840"/>
    </source>
</evidence>
<evidence type="ECO:0000256" key="9">
    <source>
        <dbReference type="ARBA" id="ARBA00023271"/>
    </source>
</evidence>
<protein>
    <recommendedName>
        <fullName evidence="12">AAA+ ATPase domain-containing protein</fullName>
    </recommendedName>
</protein>
<dbReference type="Gene3D" id="3.40.50.300">
    <property type="entry name" value="P-loop containing nucleotide triphosphate hydrolases"/>
    <property type="match status" value="1"/>
</dbReference>
<name>A0A443S6R4_9ACAR</name>
<accession>A0A443S6R4</accession>
<dbReference type="GO" id="GO:0005524">
    <property type="term" value="F:ATP binding"/>
    <property type="evidence" value="ECO:0007669"/>
    <property type="project" value="UniProtKB-KW"/>
</dbReference>
<comment type="caution">
    <text evidence="13">The sequence shown here is derived from an EMBL/GenBank/DDBJ whole genome shotgun (WGS) entry which is preliminary data.</text>
</comment>
<dbReference type="GO" id="GO:0005743">
    <property type="term" value="C:mitochondrial inner membrane"/>
    <property type="evidence" value="ECO:0007669"/>
    <property type="project" value="UniProtKB-SubCell"/>
</dbReference>
<evidence type="ECO:0000256" key="3">
    <source>
        <dbReference type="ARBA" id="ARBA00022741"/>
    </source>
</evidence>
<dbReference type="InterPro" id="IPR021911">
    <property type="entry name" value="ATAD3_N"/>
</dbReference>
<dbReference type="EMBL" id="NCKV01006881">
    <property type="protein sequence ID" value="RWS23222.1"/>
    <property type="molecule type" value="Genomic_DNA"/>
</dbReference>
<keyword evidence="7" id="KW-0496">Mitochondrion</keyword>
<dbReference type="GO" id="GO:0016887">
    <property type="term" value="F:ATP hydrolysis activity"/>
    <property type="evidence" value="ECO:0007669"/>
    <property type="project" value="InterPro"/>
</dbReference>
<evidence type="ECO:0000256" key="1">
    <source>
        <dbReference type="ARBA" id="ARBA00004273"/>
    </source>
</evidence>
<evidence type="ECO:0000256" key="7">
    <source>
        <dbReference type="ARBA" id="ARBA00023128"/>
    </source>
</evidence>
<keyword evidence="4" id="KW-0999">Mitochondrion inner membrane</keyword>
<dbReference type="OrthoDB" id="199596at2759"/>
<evidence type="ECO:0000256" key="10">
    <source>
        <dbReference type="SAM" id="Coils"/>
    </source>
</evidence>
<dbReference type="GO" id="GO:0008270">
    <property type="term" value="F:zinc ion binding"/>
    <property type="evidence" value="ECO:0007669"/>
    <property type="project" value="TreeGrafter"/>
</dbReference>
<evidence type="ECO:0000256" key="11">
    <source>
        <dbReference type="SAM" id="MobiDB-lite"/>
    </source>
</evidence>
<dbReference type="Proteomes" id="UP000288716">
    <property type="component" value="Unassembled WGS sequence"/>
</dbReference>